<feature type="signal peptide" evidence="1">
    <location>
        <begin position="1"/>
        <end position="19"/>
    </location>
</feature>
<sequence length="105" mass="11593">MKKHLALSIILSTISGLVAAEPAKTLLVPDSQNRDFGIICRINDKTTYYIKKDSNNNDYQIARNIYLTDISSGRVAISLMHGFVSANKSSTYITATNESCNTFSQ</sequence>
<protein>
    <submittedName>
        <fullName evidence="2">Uncharacterized protein</fullName>
    </submittedName>
</protein>
<reference evidence="2 3" key="1">
    <citation type="submission" date="2020-10" db="EMBL/GenBank/DDBJ databases">
        <title>Complete genome sequence of a novel Pseudomonas fluorescens strain isolated from the flower of kumarahou (Pomaderris kumeraho).</title>
        <authorList>
            <person name="Summers M.C."/>
            <person name="Nowak V."/>
            <person name="Fairhurst M.J."/>
            <person name="Owen J.G."/>
            <person name="Gerth M.L."/>
            <person name="Patrick W.M."/>
        </authorList>
    </citation>
    <scope>NUCLEOTIDE SEQUENCE [LARGE SCALE GENOMIC DNA]</scope>
    <source>
        <strain evidence="2 3">KF1</strain>
    </source>
</reference>
<dbReference type="RefSeq" id="WP_024076535.1">
    <property type="nucleotide sequence ID" value="NZ_CP063233.1"/>
</dbReference>
<evidence type="ECO:0000256" key="1">
    <source>
        <dbReference type="SAM" id="SignalP"/>
    </source>
</evidence>
<feature type="chain" id="PRO_5030783465" evidence="1">
    <location>
        <begin position="20"/>
        <end position="105"/>
    </location>
</feature>
<name>A0A7M2J3B8_PSEFL</name>
<dbReference type="AlphaFoldDB" id="A0A7M2J3B8"/>
<accession>A0A7M2J3B8</accession>
<dbReference type="Proteomes" id="UP000593833">
    <property type="component" value="Chromosome"/>
</dbReference>
<keyword evidence="1" id="KW-0732">Signal</keyword>
<evidence type="ECO:0000313" key="3">
    <source>
        <dbReference type="Proteomes" id="UP000593833"/>
    </source>
</evidence>
<dbReference type="EMBL" id="CP063233">
    <property type="protein sequence ID" value="QOU03390.1"/>
    <property type="molecule type" value="Genomic_DNA"/>
</dbReference>
<proteinExistence type="predicted"/>
<gene>
    <name evidence="2" type="ORF">IM720_22175</name>
</gene>
<organism evidence="2 3">
    <name type="scientific">Pseudomonas fluorescens</name>
    <dbReference type="NCBI Taxonomy" id="294"/>
    <lineage>
        <taxon>Bacteria</taxon>
        <taxon>Pseudomonadati</taxon>
        <taxon>Pseudomonadota</taxon>
        <taxon>Gammaproteobacteria</taxon>
        <taxon>Pseudomonadales</taxon>
        <taxon>Pseudomonadaceae</taxon>
        <taxon>Pseudomonas</taxon>
    </lineage>
</organism>
<evidence type="ECO:0000313" key="2">
    <source>
        <dbReference type="EMBL" id="QOU03390.1"/>
    </source>
</evidence>